<dbReference type="Gene3D" id="3.40.1440.10">
    <property type="entry name" value="GIY-YIG endonuclease"/>
    <property type="match status" value="1"/>
</dbReference>
<protein>
    <submittedName>
        <fullName evidence="2">UvrABC system protein subunit C</fullName>
    </submittedName>
</protein>
<accession>A0ABM8V9L2</accession>
<feature type="domain" description="GIY-YIG" evidence="1">
    <location>
        <begin position="12"/>
        <end position="90"/>
    </location>
</feature>
<reference evidence="2 3" key="1">
    <citation type="submission" date="2021-04" db="EMBL/GenBank/DDBJ databases">
        <authorList>
            <person name="Rakotoarivonina H."/>
        </authorList>
    </citation>
    <scope>NUCLEOTIDE SEQUENCE [LARGE SCALE GENOMIC DNA]</scope>
    <source>
        <strain evidence="2 3">XE</strain>
    </source>
</reference>
<dbReference type="InterPro" id="IPR035901">
    <property type="entry name" value="GIY-YIG_endonuc_sf"/>
</dbReference>
<dbReference type="InterPro" id="IPR047296">
    <property type="entry name" value="GIY-YIG_UvrC_Cho"/>
</dbReference>
<dbReference type="PANTHER" id="PTHR30562:SF1">
    <property type="entry name" value="UVRABC SYSTEM PROTEIN C"/>
    <property type="match status" value="1"/>
</dbReference>
<dbReference type="Pfam" id="PF01541">
    <property type="entry name" value="GIY-YIG"/>
    <property type="match status" value="1"/>
</dbReference>
<dbReference type="RefSeq" id="WP_213487036.1">
    <property type="nucleotide sequence ID" value="NZ_CAJRAY010000106.1"/>
</dbReference>
<proteinExistence type="predicted"/>
<evidence type="ECO:0000259" key="1">
    <source>
        <dbReference type="PROSITE" id="PS50164"/>
    </source>
</evidence>
<gene>
    <name evidence="2" type="primary">txxe 3650-uvrC</name>
    <name evidence="2" type="ORF">TXXE_19755</name>
</gene>
<dbReference type="Pfam" id="PF22920">
    <property type="entry name" value="UvrC_RNaseH"/>
    <property type="match status" value="1"/>
</dbReference>
<comment type="caution">
    <text evidence="2">The sequence shown here is derived from an EMBL/GenBank/DDBJ whole genome shotgun (WGS) entry which is preliminary data.</text>
</comment>
<organism evidence="2 3">
    <name type="scientific">Thermobacillus xylanilyticus</name>
    <dbReference type="NCBI Taxonomy" id="76633"/>
    <lineage>
        <taxon>Bacteria</taxon>
        <taxon>Bacillati</taxon>
        <taxon>Bacillota</taxon>
        <taxon>Bacilli</taxon>
        <taxon>Bacillales</taxon>
        <taxon>Paenibacillaceae</taxon>
        <taxon>Thermobacillus</taxon>
    </lineage>
</organism>
<dbReference type="SMART" id="SM00465">
    <property type="entry name" value="GIYc"/>
    <property type="match status" value="1"/>
</dbReference>
<keyword evidence="3" id="KW-1185">Reference proteome</keyword>
<name>A0ABM8V9L2_THEXY</name>
<sequence>MPFEFQPHRYPERPGCYIMRGEDGRVLYIGKSVNLRGRLRSYFHQPQRSPRFRELVRNVAAIEIILATNETESLTLENHLIKMHQPPVNRALKREDSGFGELVLTSGPYPMLRACFRSRRGDRPEPDDDGAVVRFGPAGEWCLKTLAEFLSDRFRLRTCDPMPDEVCFRWHLGRCGGVCVGLQTEEEYAGQARYVAELLAGDGSGLAGLLRAEMERSADRLDFERAAELLRLIRALERETDAQVVDLKTRHDQDVLYLGEDGMLIARIKRGMLSAMEYRGAERIGGMPDDRAIVEYYAGAGAPVPDELIVNRIGDVRGTAERLRRMKGASVRITVPKRGTKRALLELCELNYAYRREAAASGGGVWV</sequence>
<dbReference type="InterPro" id="IPR036876">
    <property type="entry name" value="UVR_dom_sf"/>
</dbReference>
<dbReference type="InterPro" id="IPR000305">
    <property type="entry name" value="GIY-YIG_endonuc"/>
</dbReference>
<dbReference type="SUPFAM" id="SSF46600">
    <property type="entry name" value="C-terminal UvrC-binding domain of UvrB"/>
    <property type="match status" value="1"/>
</dbReference>
<evidence type="ECO:0000313" key="3">
    <source>
        <dbReference type="Proteomes" id="UP000681526"/>
    </source>
</evidence>
<dbReference type="EMBL" id="CAJRAY010000106">
    <property type="protein sequence ID" value="CAG5093499.1"/>
    <property type="molecule type" value="Genomic_DNA"/>
</dbReference>
<dbReference type="CDD" id="cd10434">
    <property type="entry name" value="GIY-YIG_UvrC_Cho"/>
    <property type="match status" value="1"/>
</dbReference>
<dbReference type="InterPro" id="IPR050066">
    <property type="entry name" value="UvrABC_protein_C"/>
</dbReference>
<evidence type="ECO:0000313" key="2">
    <source>
        <dbReference type="EMBL" id="CAG5093499.1"/>
    </source>
</evidence>
<dbReference type="Proteomes" id="UP000681526">
    <property type="component" value="Unassembled WGS sequence"/>
</dbReference>
<dbReference type="SUPFAM" id="SSF82771">
    <property type="entry name" value="GIY-YIG endonuclease"/>
    <property type="match status" value="1"/>
</dbReference>
<dbReference type="PANTHER" id="PTHR30562">
    <property type="entry name" value="UVRC/OXIDOREDUCTASE"/>
    <property type="match status" value="1"/>
</dbReference>
<dbReference type="PROSITE" id="PS50164">
    <property type="entry name" value="GIY_YIG"/>
    <property type="match status" value="1"/>
</dbReference>